<feature type="domain" description="DUF6160" evidence="2">
    <location>
        <begin position="1"/>
        <end position="99"/>
    </location>
</feature>
<reference evidence="3 4" key="1">
    <citation type="journal article" date="2018" name="Nat. Biotechnol.">
        <title>A standardized bacterial taxonomy based on genome phylogeny substantially revises the tree of life.</title>
        <authorList>
            <person name="Parks D.H."/>
            <person name="Chuvochina M."/>
            <person name="Waite D.W."/>
            <person name="Rinke C."/>
            <person name="Skarshewski A."/>
            <person name="Chaumeil P.A."/>
            <person name="Hugenholtz P."/>
        </authorList>
    </citation>
    <scope>NUCLEOTIDE SEQUENCE [LARGE SCALE GENOMIC DNA]</scope>
    <source>
        <strain evidence="3">UBA9380</strain>
    </source>
</reference>
<dbReference type="InterPro" id="IPR046158">
    <property type="entry name" value="DUF6160"/>
</dbReference>
<dbReference type="AlphaFoldDB" id="A0A352IWV8"/>
<dbReference type="Proteomes" id="UP000263489">
    <property type="component" value="Unassembled WGS sequence"/>
</dbReference>
<organism evidence="3 4">
    <name type="scientific">Marinobacter adhaerens</name>
    <dbReference type="NCBI Taxonomy" id="1033846"/>
    <lineage>
        <taxon>Bacteria</taxon>
        <taxon>Pseudomonadati</taxon>
        <taxon>Pseudomonadota</taxon>
        <taxon>Gammaproteobacteria</taxon>
        <taxon>Pseudomonadales</taxon>
        <taxon>Marinobacteraceae</taxon>
        <taxon>Marinobacter</taxon>
    </lineage>
</organism>
<dbReference type="Pfam" id="PF19657">
    <property type="entry name" value="DUF6160"/>
    <property type="match status" value="1"/>
</dbReference>
<feature type="chain" id="PRO_5016782488" description="DUF6160 domain-containing protein" evidence="1">
    <location>
        <begin position="23"/>
        <end position="282"/>
    </location>
</feature>
<evidence type="ECO:0000259" key="2">
    <source>
        <dbReference type="Pfam" id="PF19657"/>
    </source>
</evidence>
<dbReference type="EMBL" id="DNNA01000270">
    <property type="protein sequence ID" value="HBC35941.1"/>
    <property type="molecule type" value="Genomic_DNA"/>
</dbReference>
<sequence>MKGLKKIALATAVAAAPFAANADLKALDDSAMGNVTGQAGVTIELETKVDIGSFTYTDEGSFQVSGIHIGGGSVQTDANGNVSGVSGLLDDMKVDIDINANGDAVIDVNANSTDGNGNPVPVDFAVGIESASLVDQAQSDSVLLASNIGITGLLADLKLTVENANDRLITDVAFMITDMDMDVDFLGVGIRDMQVVGANTFGNAYDGNLTSPYIAAGFAAAQMTIEKGTAANSTSGEALVIGIPEFMADVSIGAINMGGASIGTVALDNLSITQTTMKVYGR</sequence>
<evidence type="ECO:0000256" key="1">
    <source>
        <dbReference type="SAM" id="SignalP"/>
    </source>
</evidence>
<comment type="caution">
    <text evidence="3">The sequence shown here is derived from an EMBL/GenBank/DDBJ whole genome shotgun (WGS) entry which is preliminary data.</text>
</comment>
<feature type="signal peptide" evidence="1">
    <location>
        <begin position="1"/>
        <end position="22"/>
    </location>
</feature>
<keyword evidence="1" id="KW-0732">Signal</keyword>
<name>A0A352IWV8_9GAMM</name>
<protein>
    <recommendedName>
        <fullName evidence="2">DUF6160 domain-containing protein</fullName>
    </recommendedName>
</protein>
<gene>
    <name evidence="3" type="ORF">DC045_16875</name>
</gene>
<proteinExistence type="predicted"/>
<evidence type="ECO:0000313" key="3">
    <source>
        <dbReference type="EMBL" id="HBC35941.1"/>
    </source>
</evidence>
<evidence type="ECO:0000313" key="4">
    <source>
        <dbReference type="Proteomes" id="UP000263489"/>
    </source>
</evidence>
<accession>A0A352IWV8</accession>